<dbReference type="PANTHER" id="PTHR46910">
    <property type="entry name" value="TRANSCRIPTION FACTOR PDR1"/>
    <property type="match status" value="1"/>
</dbReference>
<dbReference type="SUPFAM" id="SSF57701">
    <property type="entry name" value="Zn2/Cys6 DNA-binding domain"/>
    <property type="match status" value="1"/>
</dbReference>
<gene>
    <name evidence="5" type="ORF">INT43_001392</name>
</gene>
<evidence type="ECO:0000313" key="5">
    <source>
        <dbReference type="EMBL" id="KAG2171916.1"/>
    </source>
</evidence>
<dbReference type="InterPro" id="IPR007219">
    <property type="entry name" value="XnlR_reg_dom"/>
</dbReference>
<dbReference type="PANTHER" id="PTHR46910:SF1">
    <property type="entry name" value="MISCELLANEOUS ZN(II)2CYS6 TRANSCRIPTION FACTOR (EUROFUNG)-RELATED"/>
    <property type="match status" value="1"/>
</dbReference>
<name>A0A8H7PEM4_MORIS</name>
<feature type="domain" description="Zn(2)-C6 fungal-type" evidence="4">
    <location>
        <begin position="29"/>
        <end position="58"/>
    </location>
</feature>
<dbReference type="GO" id="GO:0003677">
    <property type="term" value="F:DNA binding"/>
    <property type="evidence" value="ECO:0007669"/>
    <property type="project" value="InterPro"/>
</dbReference>
<feature type="compositionally biased region" description="Low complexity" evidence="3">
    <location>
        <begin position="872"/>
        <end position="903"/>
    </location>
</feature>
<dbReference type="GO" id="GO:0006351">
    <property type="term" value="P:DNA-templated transcription"/>
    <property type="evidence" value="ECO:0007669"/>
    <property type="project" value="InterPro"/>
</dbReference>
<dbReference type="InterPro" id="IPR001138">
    <property type="entry name" value="Zn2Cys6_DnaBD"/>
</dbReference>
<dbReference type="CDD" id="cd12148">
    <property type="entry name" value="fungal_TF_MHR"/>
    <property type="match status" value="1"/>
</dbReference>
<proteinExistence type="predicted"/>
<organism evidence="5 6">
    <name type="scientific">Mortierella isabellina</name>
    <name type="common">Filamentous fungus</name>
    <name type="synonym">Umbelopsis isabellina</name>
    <dbReference type="NCBI Taxonomy" id="91625"/>
    <lineage>
        <taxon>Eukaryota</taxon>
        <taxon>Fungi</taxon>
        <taxon>Fungi incertae sedis</taxon>
        <taxon>Mucoromycota</taxon>
        <taxon>Mucoromycotina</taxon>
        <taxon>Umbelopsidomycetes</taxon>
        <taxon>Umbelopsidales</taxon>
        <taxon>Umbelopsidaceae</taxon>
        <taxon>Umbelopsis</taxon>
    </lineage>
</organism>
<dbReference type="OrthoDB" id="3362851at2759"/>
<dbReference type="InterPro" id="IPR036864">
    <property type="entry name" value="Zn2-C6_fun-type_DNA-bd_sf"/>
</dbReference>
<evidence type="ECO:0000259" key="4">
    <source>
        <dbReference type="PROSITE" id="PS50048"/>
    </source>
</evidence>
<protein>
    <recommendedName>
        <fullName evidence="4">Zn(2)-C6 fungal-type domain-containing protein</fullName>
    </recommendedName>
</protein>
<keyword evidence="2" id="KW-0539">Nucleus</keyword>
<feature type="compositionally biased region" description="Polar residues" evidence="3">
    <location>
        <begin position="974"/>
        <end position="995"/>
    </location>
</feature>
<accession>A0A8H7PEM4</accession>
<feature type="region of interest" description="Disordered" evidence="3">
    <location>
        <begin position="211"/>
        <end position="232"/>
    </location>
</feature>
<evidence type="ECO:0000256" key="1">
    <source>
        <dbReference type="ARBA" id="ARBA00022723"/>
    </source>
</evidence>
<sequence length="1021" mass="113572">MMPTDSQQQQPAEPQAGDTRRKRAKIVSACSECRRKKTKCNGETPCKNCAKSNVRCEYPTLNNEDRRNAPTKAAVEAIEDRLKTIEEMLRTILESGSDASSGIDKDSMMQLLLKDRAVPASIAQAPWSKRRDVPNEPRPRHHSMTTAMALTASVAPPNVTAPPLTASMSSSTSARDYYASSSSSSYQSFASASNTFGRGSGDYRNFSIESKRHSIDHSRPAPRNPSPAGTEDIMEGVESVQPRKRDVRLPSIADLAPQPSYTLPSAQAEEALSSHQLPPLNVQEYLFGVYFDHVHMFSPVVDRRDLEMKLNVIQGVTDVNAAQQQGTLSTSATSSIILLAYAIMAVASEIIPSHTSLSISGQQEYVRHSAESCSKHFFDRAMALADVLPTNQISTISALCILSRYTGRNDQQQLDLTMSLLSRANRASISFGLHMGEMMNHGGDDPKDVSLCKKLFWSIFCHERLLGGLHGRAFEIEEEDIYIDLPDRNTEAPIAYHLEREATKQREAQRVLPYMNQQYLDEQLKTKVEKIYQDMEIEMASVDFFLFYLKLVKLMGRVIKHNNSNTRSDFWPVNTLYRALCNWLAALPRQFQWRSEDDVRVATQVQLLHFLYHMTVLILYRPHAIKEFGRSTLSNPESPSQHYFDSARFIISHSDGINANDANVCYKDTIFQQALVCATRAHLDLLEGSVQHNSAMAGSTVLELENLTMKGINHIKAMILSSPAVVGTDANRDDVNIMYPVVQALENDMNRLIKRTQNDDRHQEHKRDHDVMESVSETSSSPTPTPEQKMDRPMLTPRSPRMKLAQLQQQKQQQQQQQRPPGQPSLISLIGGGKPGSDDAPKDYVPAVFDTRESKPSSKYLHYDSVRGDEGQYSSPSNQPISPPSNYHASSSSSSTTQPQSRSLFQMLLSSNNRTPSPPSAKSSVSMLTSSYSTPTYSVPHRDSSPISDLLHPRLPGPYSERRSPSIPEHYSDTRSSTHPTSPSGSEASRSTDANMDQPMSLYHLAAVAAAAADRDGSSDS</sequence>
<dbReference type="PROSITE" id="PS50048">
    <property type="entry name" value="ZN2_CY6_FUNGAL_2"/>
    <property type="match status" value="1"/>
</dbReference>
<feature type="region of interest" description="Disordered" evidence="3">
    <location>
        <begin position="756"/>
        <end position="1000"/>
    </location>
</feature>
<reference evidence="5" key="1">
    <citation type="submission" date="2020-12" db="EMBL/GenBank/DDBJ databases">
        <title>Metabolic potential, ecology and presence of endohyphal bacteria is reflected in genomic diversity of Mucoromycotina.</title>
        <authorList>
            <person name="Muszewska A."/>
            <person name="Okrasinska A."/>
            <person name="Steczkiewicz K."/>
            <person name="Drgas O."/>
            <person name="Orlowska M."/>
            <person name="Perlinska-Lenart U."/>
            <person name="Aleksandrzak-Piekarczyk T."/>
            <person name="Szatraj K."/>
            <person name="Zielenkiewicz U."/>
            <person name="Pilsyk S."/>
            <person name="Malc E."/>
            <person name="Mieczkowski P."/>
            <person name="Kruszewska J.S."/>
            <person name="Biernat P."/>
            <person name="Pawlowska J."/>
        </authorList>
    </citation>
    <scope>NUCLEOTIDE SEQUENCE</scope>
    <source>
        <strain evidence="5">WA0000067209</strain>
    </source>
</reference>
<dbReference type="InterPro" id="IPR050987">
    <property type="entry name" value="AtrR-like"/>
</dbReference>
<dbReference type="Proteomes" id="UP000654370">
    <property type="component" value="Unassembled WGS sequence"/>
</dbReference>
<keyword evidence="1" id="KW-0479">Metal-binding</keyword>
<comment type="caution">
    <text evidence="5">The sequence shown here is derived from an EMBL/GenBank/DDBJ whole genome shotgun (WGS) entry which is preliminary data.</text>
</comment>
<keyword evidence="6" id="KW-1185">Reference proteome</keyword>
<feature type="compositionally biased region" description="Low complexity" evidence="3">
    <location>
        <begin position="923"/>
        <end position="938"/>
    </location>
</feature>
<feature type="region of interest" description="Disordered" evidence="3">
    <location>
        <begin position="1"/>
        <end position="23"/>
    </location>
</feature>
<feature type="compositionally biased region" description="Basic and acidic residues" evidence="3">
    <location>
        <begin position="850"/>
        <end position="870"/>
    </location>
</feature>
<feature type="compositionally biased region" description="Polar residues" evidence="3">
    <location>
        <begin position="1"/>
        <end position="12"/>
    </location>
</feature>
<dbReference type="AlphaFoldDB" id="A0A8H7PEM4"/>
<dbReference type="CDD" id="cd00067">
    <property type="entry name" value="GAL4"/>
    <property type="match status" value="1"/>
</dbReference>
<dbReference type="EMBL" id="JAEPQZ010000018">
    <property type="protein sequence ID" value="KAG2171916.1"/>
    <property type="molecule type" value="Genomic_DNA"/>
</dbReference>
<dbReference type="GO" id="GO:0000981">
    <property type="term" value="F:DNA-binding transcription factor activity, RNA polymerase II-specific"/>
    <property type="evidence" value="ECO:0007669"/>
    <property type="project" value="InterPro"/>
</dbReference>
<evidence type="ECO:0000256" key="2">
    <source>
        <dbReference type="ARBA" id="ARBA00023242"/>
    </source>
</evidence>
<dbReference type="PROSITE" id="PS00463">
    <property type="entry name" value="ZN2_CY6_FUNGAL_1"/>
    <property type="match status" value="1"/>
</dbReference>
<dbReference type="Pfam" id="PF04082">
    <property type="entry name" value="Fungal_trans"/>
    <property type="match status" value="1"/>
</dbReference>
<dbReference type="Gene3D" id="4.10.240.10">
    <property type="entry name" value="Zn(2)-C6 fungal-type DNA-binding domain"/>
    <property type="match status" value="1"/>
</dbReference>
<dbReference type="SMART" id="SM00906">
    <property type="entry name" value="Fungal_trans"/>
    <property type="match status" value="1"/>
</dbReference>
<feature type="compositionally biased region" description="Basic and acidic residues" evidence="3">
    <location>
        <begin position="756"/>
        <end position="772"/>
    </location>
</feature>
<dbReference type="GO" id="GO:0008270">
    <property type="term" value="F:zinc ion binding"/>
    <property type="evidence" value="ECO:0007669"/>
    <property type="project" value="InterPro"/>
</dbReference>
<evidence type="ECO:0000313" key="6">
    <source>
        <dbReference type="Proteomes" id="UP000654370"/>
    </source>
</evidence>
<dbReference type="SMART" id="SM00066">
    <property type="entry name" value="GAL4"/>
    <property type="match status" value="1"/>
</dbReference>
<evidence type="ECO:0000256" key="3">
    <source>
        <dbReference type="SAM" id="MobiDB-lite"/>
    </source>
</evidence>
<feature type="compositionally biased region" description="Low complexity" evidence="3">
    <location>
        <begin position="773"/>
        <end position="782"/>
    </location>
</feature>
<feature type="compositionally biased region" description="Low complexity" evidence="3">
    <location>
        <begin position="806"/>
        <end position="818"/>
    </location>
</feature>
<dbReference type="Pfam" id="PF00172">
    <property type="entry name" value="Zn_clus"/>
    <property type="match status" value="1"/>
</dbReference>